<keyword evidence="1" id="KW-0812">Transmembrane</keyword>
<evidence type="ECO:0000313" key="3">
    <source>
        <dbReference type="Proteomes" id="UP001582793"/>
    </source>
</evidence>
<keyword evidence="3" id="KW-1185">Reference proteome</keyword>
<dbReference type="EMBL" id="JBCGDC010000037">
    <property type="protein sequence ID" value="MFB6394477.1"/>
    <property type="molecule type" value="Genomic_DNA"/>
</dbReference>
<feature type="transmembrane region" description="Helical" evidence="1">
    <location>
        <begin position="173"/>
        <end position="195"/>
    </location>
</feature>
<evidence type="ECO:0000313" key="2">
    <source>
        <dbReference type="EMBL" id="MFB6394477.1"/>
    </source>
</evidence>
<keyword evidence="1" id="KW-1133">Transmembrane helix</keyword>
<accession>A0ABV5CR53</accession>
<name>A0ABV5CR53_9ACTN</name>
<organism evidence="2 3">
    <name type="scientific">Polymorphospora lycopeni</name>
    <dbReference type="NCBI Taxonomy" id="3140240"/>
    <lineage>
        <taxon>Bacteria</taxon>
        <taxon>Bacillati</taxon>
        <taxon>Actinomycetota</taxon>
        <taxon>Actinomycetes</taxon>
        <taxon>Micromonosporales</taxon>
        <taxon>Micromonosporaceae</taxon>
        <taxon>Polymorphospora</taxon>
    </lineage>
</organism>
<reference evidence="2 3" key="1">
    <citation type="submission" date="2024-04" db="EMBL/GenBank/DDBJ databases">
        <title>Polymorphospora sp. isolated from Baiyangdian Lake in Xiong'an New Area.</title>
        <authorList>
            <person name="Zhang X."/>
            <person name="Liu J."/>
        </authorList>
    </citation>
    <scope>NUCLEOTIDE SEQUENCE [LARGE SCALE GENOMIC DNA]</scope>
    <source>
        <strain evidence="2 3">2-325</strain>
    </source>
</reference>
<dbReference type="Proteomes" id="UP001582793">
    <property type="component" value="Unassembled WGS sequence"/>
</dbReference>
<protein>
    <submittedName>
        <fullName evidence="2">Uncharacterized protein</fullName>
    </submittedName>
</protein>
<gene>
    <name evidence="2" type="ORF">AAFH96_15360</name>
</gene>
<sequence>MYPSPTVSSAEVRPGRIWYLVAALIVLIGLVAGPVFFLVGIYSANERTDGLADNLVADQVFQTGDTVRVDLDDAGKLVWVDASAAGSDPTCEAHPVSGVEPARVIVSATIWNLTNAAGEWRSVYNISTGTAGSYELTCRADGDGTPVALALGDAPTAGDTLGSLGAMAAGVGALNLLPCLGVVAGAVLAMAVALYRNSHRKRLLRERAAAQGYGYGPLR</sequence>
<feature type="transmembrane region" description="Helical" evidence="1">
    <location>
        <begin position="17"/>
        <end position="42"/>
    </location>
</feature>
<dbReference type="RefSeq" id="WP_364212700.1">
    <property type="nucleotide sequence ID" value="NZ_JBCGDC010000037.1"/>
</dbReference>
<proteinExistence type="predicted"/>
<comment type="caution">
    <text evidence="2">The sequence shown here is derived from an EMBL/GenBank/DDBJ whole genome shotgun (WGS) entry which is preliminary data.</text>
</comment>
<keyword evidence="1" id="KW-0472">Membrane</keyword>
<evidence type="ECO:0000256" key="1">
    <source>
        <dbReference type="SAM" id="Phobius"/>
    </source>
</evidence>